<reference evidence="1 2" key="1">
    <citation type="submission" date="2021-05" db="EMBL/GenBank/DDBJ databases">
        <title>Comparative genomic studies on the polysaccharide-degrading batcterial strains of the Flammeovirga genus.</title>
        <authorList>
            <person name="Zewei F."/>
            <person name="Zheng Z."/>
            <person name="Yu L."/>
            <person name="Ruyue G."/>
            <person name="Yanhong M."/>
            <person name="Yuanyuan C."/>
            <person name="Jingyan G."/>
            <person name="Wenjun H."/>
        </authorList>
    </citation>
    <scope>NUCLEOTIDE SEQUENCE [LARGE SCALE GENOMIC DNA]</scope>
    <source>
        <strain evidence="1 2">NBRC:100898</strain>
    </source>
</reference>
<evidence type="ECO:0000313" key="2">
    <source>
        <dbReference type="Proteomes" id="UP000678679"/>
    </source>
</evidence>
<dbReference type="EMBL" id="CP076132">
    <property type="protein sequence ID" value="QWG01820.1"/>
    <property type="molecule type" value="Genomic_DNA"/>
</dbReference>
<dbReference type="KEGG" id="fya:KMW28_19585"/>
<dbReference type="Gene3D" id="2.60.120.260">
    <property type="entry name" value="Galactose-binding domain-like"/>
    <property type="match status" value="1"/>
</dbReference>
<accession>A0AAX1N6E3</accession>
<dbReference type="Proteomes" id="UP000678679">
    <property type="component" value="Chromosome 1"/>
</dbReference>
<keyword evidence="2" id="KW-1185">Reference proteome</keyword>
<dbReference type="RefSeq" id="WP_169665891.1">
    <property type="nucleotide sequence ID" value="NZ_CP076132.1"/>
</dbReference>
<evidence type="ECO:0000313" key="1">
    <source>
        <dbReference type="EMBL" id="QWG01820.1"/>
    </source>
</evidence>
<protein>
    <submittedName>
        <fullName evidence="1">Uncharacterized protein</fullName>
    </submittedName>
</protein>
<gene>
    <name evidence="1" type="ORF">KMW28_19585</name>
</gene>
<sequence length="388" mass="44941">MRAKLFKHLFLLSGFFFTIPSLYAQNLIPNPSFESFHEETRGHAYLDNLEDWFNANSSKPKSLYGTPDHLFINEKQPLKGIKDSFKPRTGTSVLGLISYMQRVSDYREYASVRTSTPLQKGEKYQFTCYIKNGNQVAFGAIATNGFGVYFSENKIRQYVYEPLNVTPQYQIEDIFYTTEWKKITFTFTAEDNYKYMTIGNFLDDVKTDIKYINYDVDPQCYVYVDDVSLIHIPTDKPEEEKGPEEEVIEEVPEVVAVAPVKEKIKEEPVQEKKKMVYEDRPTTVQSSIYITSYEINLAVWDDKTVDGDIVSLFWNGETVLEEYELTAKKKKLKIRYEPGKENILILYAHNLGKEPPNTMAIYIKAGKKKRQMSIRSTLGKSGGIRFKR</sequence>
<organism evidence="1 2">
    <name type="scientific">Flammeovirga yaeyamensis</name>
    <dbReference type="NCBI Taxonomy" id="367791"/>
    <lineage>
        <taxon>Bacteria</taxon>
        <taxon>Pseudomonadati</taxon>
        <taxon>Bacteroidota</taxon>
        <taxon>Cytophagia</taxon>
        <taxon>Cytophagales</taxon>
        <taxon>Flammeovirgaceae</taxon>
        <taxon>Flammeovirga</taxon>
    </lineage>
</organism>
<dbReference type="AlphaFoldDB" id="A0AAX1N6E3"/>
<proteinExistence type="predicted"/>
<name>A0AAX1N6E3_9BACT</name>